<evidence type="ECO:0000256" key="1">
    <source>
        <dbReference type="ARBA" id="ARBA00004604"/>
    </source>
</evidence>
<dbReference type="GO" id="GO:0000472">
    <property type="term" value="P:endonucleolytic cleavage to generate mature 5'-end of SSU-rRNA from (SSU-rRNA, 5.8S rRNA, LSU-rRNA)"/>
    <property type="evidence" value="ECO:0007669"/>
    <property type="project" value="TreeGrafter"/>
</dbReference>
<evidence type="ECO:0000256" key="4">
    <source>
        <dbReference type="ARBA" id="ARBA00023242"/>
    </source>
</evidence>
<evidence type="ECO:0000256" key="5">
    <source>
        <dbReference type="SAM" id="MobiDB-lite"/>
    </source>
</evidence>
<evidence type="ECO:0000256" key="2">
    <source>
        <dbReference type="ARBA" id="ARBA00005819"/>
    </source>
</evidence>
<dbReference type="GO" id="GO:0003723">
    <property type="term" value="F:RNA binding"/>
    <property type="evidence" value="ECO:0007669"/>
    <property type="project" value="UniProtKB-KW"/>
</dbReference>
<dbReference type="InterPro" id="IPR034353">
    <property type="entry name" value="ABT1/ESF2_RRM"/>
</dbReference>
<keyword evidence="7" id="KW-1185">Reference proteome</keyword>
<accession>A0AAV8UVG2</accession>
<evidence type="ECO:0000313" key="6">
    <source>
        <dbReference type="EMBL" id="KAJ8906514.1"/>
    </source>
</evidence>
<protein>
    <recommendedName>
        <fullName evidence="8">RRM domain-containing protein</fullName>
    </recommendedName>
</protein>
<comment type="caution">
    <text evidence="6">The sequence shown here is derived from an EMBL/GenBank/DDBJ whole genome shotgun (WGS) entry which is preliminary data.</text>
</comment>
<dbReference type="GO" id="GO:0000447">
    <property type="term" value="P:endonucleolytic cleavage in ITS1 to separate SSU-rRNA from 5.8S rRNA and LSU-rRNA from tricistronic rRNA transcript (SSU-rRNA, 5.8S rRNA, LSU-rRNA)"/>
    <property type="evidence" value="ECO:0007669"/>
    <property type="project" value="TreeGrafter"/>
</dbReference>
<dbReference type="AlphaFoldDB" id="A0AAV8UVG2"/>
<sequence>MVEEGEGADNEKGGAVLKPLSKKRVERFKKEQSRRGIVYLSRLPPFFKPNKIRSLLGEVGRIDRVYLRAESEEERSSRLRGGGSRRVNFKEGWVEFYDKRDARRAAVLLNNKAVGGRKRNYYHDDVWSIRYLKGFKWTDLTDEAAADRRTHDIRLRHDISEARKERDEFLDRIDQAQAIKAMESRKASRTESEDKTSVKVVRKFQQNVARRENDEAREGSDEEPEQEILAKIFGKKR</sequence>
<proteinExistence type="inferred from homology"/>
<dbReference type="PANTHER" id="PTHR12311">
    <property type="entry name" value="ACTIVATOR OF BASAL TRANSCRIPTION 1"/>
    <property type="match status" value="1"/>
</dbReference>
<dbReference type="GO" id="GO:0000480">
    <property type="term" value="P:endonucleolytic cleavage in 5'-ETS of tricistronic rRNA transcript (SSU-rRNA, 5.8S rRNA, LSU-rRNA)"/>
    <property type="evidence" value="ECO:0007669"/>
    <property type="project" value="TreeGrafter"/>
</dbReference>
<reference evidence="6 7" key="1">
    <citation type="journal article" date="2023" name="Nat. Commun.">
        <title>Origin of minicircular mitochondrial genomes in red algae.</title>
        <authorList>
            <person name="Lee Y."/>
            <person name="Cho C.H."/>
            <person name="Lee Y.M."/>
            <person name="Park S.I."/>
            <person name="Yang J.H."/>
            <person name="West J.A."/>
            <person name="Bhattacharya D."/>
            <person name="Yoon H.S."/>
        </authorList>
    </citation>
    <scope>NUCLEOTIDE SEQUENCE [LARGE SCALE GENOMIC DNA]</scope>
    <source>
        <strain evidence="6 7">CCMP1338</strain>
        <tissue evidence="6">Whole cell</tissue>
    </source>
</reference>
<dbReference type="PANTHER" id="PTHR12311:SF7">
    <property type="entry name" value="ACTIVATOR OF BASAL TRANSCRIPTION 1"/>
    <property type="match status" value="1"/>
</dbReference>
<feature type="region of interest" description="Disordered" evidence="5">
    <location>
        <begin position="205"/>
        <end position="237"/>
    </location>
</feature>
<dbReference type="GO" id="GO:0034462">
    <property type="term" value="P:small-subunit processome assembly"/>
    <property type="evidence" value="ECO:0007669"/>
    <property type="project" value="TreeGrafter"/>
</dbReference>
<evidence type="ECO:0000256" key="3">
    <source>
        <dbReference type="ARBA" id="ARBA00022884"/>
    </source>
</evidence>
<evidence type="ECO:0000313" key="7">
    <source>
        <dbReference type="Proteomes" id="UP001157974"/>
    </source>
</evidence>
<keyword evidence="3" id="KW-0694">RNA-binding</keyword>
<gene>
    <name evidence="6" type="ORF">NDN08_003007</name>
</gene>
<dbReference type="Proteomes" id="UP001157974">
    <property type="component" value="Unassembled WGS sequence"/>
</dbReference>
<comment type="subcellular location">
    <subcellularLocation>
        <location evidence="1">Nucleus</location>
        <location evidence="1">Nucleolus</location>
    </subcellularLocation>
</comment>
<dbReference type="GO" id="GO:0005730">
    <property type="term" value="C:nucleolus"/>
    <property type="evidence" value="ECO:0007669"/>
    <property type="project" value="UniProtKB-SubCell"/>
</dbReference>
<dbReference type="InterPro" id="IPR012677">
    <property type="entry name" value="Nucleotide-bd_a/b_plait_sf"/>
</dbReference>
<dbReference type="EMBL" id="JAMWBK010000003">
    <property type="protein sequence ID" value="KAJ8906514.1"/>
    <property type="molecule type" value="Genomic_DNA"/>
</dbReference>
<dbReference type="InterPro" id="IPR039119">
    <property type="entry name" value="ABT1/Esf2"/>
</dbReference>
<organism evidence="6 7">
    <name type="scientific">Rhodosorus marinus</name>
    <dbReference type="NCBI Taxonomy" id="101924"/>
    <lineage>
        <taxon>Eukaryota</taxon>
        <taxon>Rhodophyta</taxon>
        <taxon>Stylonematophyceae</taxon>
        <taxon>Stylonematales</taxon>
        <taxon>Stylonemataceae</taxon>
        <taxon>Rhodosorus</taxon>
    </lineage>
</organism>
<dbReference type="InterPro" id="IPR035979">
    <property type="entry name" value="RBD_domain_sf"/>
</dbReference>
<evidence type="ECO:0008006" key="8">
    <source>
        <dbReference type="Google" id="ProtNLM"/>
    </source>
</evidence>
<feature type="compositionally biased region" description="Basic and acidic residues" evidence="5">
    <location>
        <begin position="209"/>
        <end position="219"/>
    </location>
</feature>
<dbReference type="CDD" id="cd12263">
    <property type="entry name" value="RRM_ABT1_like"/>
    <property type="match status" value="1"/>
</dbReference>
<dbReference type="Gene3D" id="3.30.70.330">
    <property type="match status" value="1"/>
</dbReference>
<dbReference type="SUPFAM" id="SSF54928">
    <property type="entry name" value="RNA-binding domain, RBD"/>
    <property type="match status" value="1"/>
</dbReference>
<name>A0AAV8UVG2_9RHOD</name>
<keyword evidence="4" id="KW-0539">Nucleus</keyword>
<comment type="similarity">
    <text evidence="2">Belongs to the ESF2/ABP1 family.</text>
</comment>